<evidence type="ECO:0000313" key="2">
    <source>
        <dbReference type="Proteomes" id="UP001165083"/>
    </source>
</evidence>
<dbReference type="OrthoDB" id="264603at2759"/>
<accession>A0A9W6YEF2</accession>
<dbReference type="AlphaFoldDB" id="A0A9W6YEF2"/>
<dbReference type="Proteomes" id="UP001165083">
    <property type="component" value="Unassembled WGS sequence"/>
</dbReference>
<reference evidence="1" key="1">
    <citation type="submission" date="2023-04" db="EMBL/GenBank/DDBJ databases">
        <title>Phytophthora lilii NBRC 32176.</title>
        <authorList>
            <person name="Ichikawa N."/>
            <person name="Sato H."/>
            <person name="Tonouchi N."/>
        </authorList>
    </citation>
    <scope>NUCLEOTIDE SEQUENCE</scope>
    <source>
        <strain evidence="1">NBRC 32176</strain>
    </source>
</reference>
<gene>
    <name evidence="1" type="ORF">Plil01_001805000</name>
</gene>
<keyword evidence="2" id="KW-1185">Reference proteome</keyword>
<comment type="caution">
    <text evidence="1">The sequence shown here is derived from an EMBL/GenBank/DDBJ whole genome shotgun (WGS) entry which is preliminary data.</text>
</comment>
<organism evidence="1 2">
    <name type="scientific">Phytophthora lilii</name>
    <dbReference type="NCBI Taxonomy" id="2077276"/>
    <lineage>
        <taxon>Eukaryota</taxon>
        <taxon>Sar</taxon>
        <taxon>Stramenopiles</taxon>
        <taxon>Oomycota</taxon>
        <taxon>Peronosporomycetes</taxon>
        <taxon>Peronosporales</taxon>
        <taxon>Peronosporaceae</taxon>
        <taxon>Phytophthora</taxon>
    </lineage>
</organism>
<evidence type="ECO:0000313" key="1">
    <source>
        <dbReference type="EMBL" id="GMF65373.1"/>
    </source>
</evidence>
<proteinExistence type="predicted"/>
<sequence length="170" mass="17937">MLKSSPSMLKPGVPGVGGSTAMPLVLESSSLSSSGWSRRIASVLSISESVEGADGRALVVGWGLAHLGAECDVSPSEIDLGEDEDQINPAKITDEIGLAKIIDEIDPAKIIDEIDPAKIIDEIDPAKITNQIDPAKITDEIGLAKITNQIDPAKITDEITDEIKLILAWS</sequence>
<name>A0A9W6YEF2_9STRA</name>
<protein>
    <submittedName>
        <fullName evidence="1">Unnamed protein product</fullName>
    </submittedName>
</protein>
<dbReference type="EMBL" id="BSXW01012463">
    <property type="protein sequence ID" value="GMF65373.1"/>
    <property type="molecule type" value="Genomic_DNA"/>
</dbReference>